<keyword evidence="1" id="KW-1133">Transmembrane helix</keyword>
<proteinExistence type="predicted"/>
<feature type="transmembrane region" description="Helical" evidence="1">
    <location>
        <begin position="154"/>
        <end position="174"/>
    </location>
</feature>
<reference evidence="2" key="1">
    <citation type="submission" date="2022-07" db="EMBL/GenBank/DDBJ databases">
        <title>Complete genome of Mycoplasma equigenitalium type strain T37.</title>
        <authorList>
            <person name="Spergser J."/>
        </authorList>
    </citation>
    <scope>NUCLEOTIDE SEQUENCE</scope>
    <source>
        <strain evidence="2">T37</strain>
    </source>
</reference>
<organism evidence="2 3">
    <name type="scientific">Mycoplasmopsis equigenitalium</name>
    <dbReference type="NCBI Taxonomy" id="114883"/>
    <lineage>
        <taxon>Bacteria</taxon>
        <taxon>Bacillati</taxon>
        <taxon>Mycoplasmatota</taxon>
        <taxon>Mycoplasmoidales</taxon>
        <taxon>Metamycoplasmataceae</taxon>
        <taxon>Mycoplasmopsis</taxon>
    </lineage>
</organism>
<evidence type="ECO:0000313" key="3">
    <source>
        <dbReference type="Proteomes" id="UP001059576"/>
    </source>
</evidence>
<feature type="transmembrane region" description="Helical" evidence="1">
    <location>
        <begin position="85"/>
        <end position="103"/>
    </location>
</feature>
<keyword evidence="1" id="KW-0472">Membrane</keyword>
<dbReference type="EMBL" id="CP101808">
    <property type="protein sequence ID" value="UUD37248.1"/>
    <property type="molecule type" value="Genomic_DNA"/>
</dbReference>
<evidence type="ECO:0000313" key="2">
    <source>
        <dbReference type="EMBL" id="UUD37248.1"/>
    </source>
</evidence>
<dbReference type="RefSeq" id="WP_129721861.1">
    <property type="nucleotide sequence ID" value="NZ_CP101808.1"/>
</dbReference>
<feature type="transmembrane region" description="Helical" evidence="1">
    <location>
        <begin position="124"/>
        <end position="142"/>
    </location>
</feature>
<keyword evidence="3" id="KW-1185">Reference proteome</keyword>
<dbReference type="Proteomes" id="UP001059576">
    <property type="component" value="Chromosome"/>
</dbReference>
<evidence type="ECO:0000256" key="1">
    <source>
        <dbReference type="SAM" id="Phobius"/>
    </source>
</evidence>
<keyword evidence="1" id="KW-0812">Transmembrane</keyword>
<protein>
    <submittedName>
        <fullName evidence="2">Rho termination factor N-terminal domain-containing protein</fullName>
    </submittedName>
</protein>
<gene>
    <name evidence="2" type="ORF">NPA09_01600</name>
</gene>
<sequence>MFLKLPQENDSVEKLWKNEKTVYRYWIFGTIAAIVFLIILSFLQLLFSHVLFKEQVNNVMQTIADRNEAKEKEAYAQGIFNLSSVFIPGIFFIGAIVSLCFYIQSVVKSYKVKDFQYLSRNFRVFFTTFSFLIILSFLFFGFNENNVIVNTMKSVYFIPFTMLYIATPITAFLLGEINLIRQIFATVTIRRDMNNFLEKIKNGDIASAIQTAPTGEKMQVAEVTESDAVKEIEHDKNNVRATLESLPNAKLYAIAEKLNIFGYKDMSHEELISKIIENIKK</sequence>
<feature type="transmembrane region" description="Helical" evidence="1">
    <location>
        <begin position="25"/>
        <end position="47"/>
    </location>
</feature>
<name>A0ABY5J392_9BACT</name>
<accession>A0ABY5J392</accession>